<evidence type="ECO:0000313" key="2">
    <source>
        <dbReference type="Proteomes" id="UP000093451"/>
    </source>
</evidence>
<evidence type="ECO:0000313" key="1">
    <source>
        <dbReference type="EMBL" id="OCJ37786.1"/>
    </source>
</evidence>
<protein>
    <recommendedName>
        <fullName evidence="3">HK97 gp10 family phage protein</fullName>
    </recommendedName>
</protein>
<evidence type="ECO:0008006" key="3">
    <source>
        <dbReference type="Google" id="ProtNLM"/>
    </source>
</evidence>
<dbReference type="EMBL" id="LXKT01000013">
    <property type="protein sequence ID" value="OCJ37786.1"/>
    <property type="molecule type" value="Genomic_DNA"/>
</dbReference>
<gene>
    <name evidence="1" type="ORF">A6U91_06160</name>
</gene>
<proteinExistence type="predicted"/>
<dbReference type="Proteomes" id="UP000093451">
    <property type="component" value="Unassembled WGS sequence"/>
</dbReference>
<name>A0AB36EI85_AGRTU</name>
<comment type="caution">
    <text evidence="1">The sequence shown here is derived from an EMBL/GenBank/DDBJ whole genome shotgun (WGS) entry which is preliminary data.</text>
</comment>
<accession>A0AB36EI85</accession>
<dbReference type="AlphaFoldDB" id="A0AB36EI85"/>
<organism evidence="1 2">
    <name type="scientific">Agrobacterium tumefaciens</name>
    <dbReference type="NCBI Taxonomy" id="358"/>
    <lineage>
        <taxon>Bacteria</taxon>
        <taxon>Pseudomonadati</taxon>
        <taxon>Pseudomonadota</taxon>
        <taxon>Alphaproteobacteria</taxon>
        <taxon>Hyphomicrobiales</taxon>
        <taxon>Rhizobiaceae</taxon>
        <taxon>Rhizobium/Agrobacterium group</taxon>
        <taxon>Agrobacterium</taxon>
        <taxon>Agrobacterium tumefaciens complex</taxon>
    </lineage>
</organism>
<sequence length="162" mass="18085">MFKAELRGREKLMARLNQLAPNVEKYTADAKMVAGDELAEGVRNSAPTGETLDYMESIQADFLKDRPAQERIGIGATKDPHAVGLFAKFIWRFLEFGTRPHNVAKGGGTVAGQKLNDGNAVHMHPGSRPYPHVFTTYRAMKPKIRKRIRAAVNKAIREAKRK</sequence>
<dbReference type="Pfam" id="PF04883">
    <property type="entry name" value="HK97-gp10_like"/>
    <property type="match status" value="1"/>
</dbReference>
<dbReference type="InterPro" id="IPR010064">
    <property type="entry name" value="HK97-gp10_tail"/>
</dbReference>
<reference evidence="1 2" key="1">
    <citation type="journal article" date="2016" name="PeerJ">
        <title>Gall-ID: tools for genotyping gall-causing phytopathogenic bacteria.</title>
        <authorList>
            <person name="Davis E.W.II."/>
            <person name="Weisberg A.J."/>
            <person name="Tabima J.F."/>
            <person name="Grunwald N.J."/>
            <person name="Chang J.H."/>
        </authorList>
    </citation>
    <scope>NUCLEOTIDE SEQUENCE [LARGE SCALE GENOMIC DNA]</scope>
    <source>
        <strain evidence="1 2">N2/73</strain>
    </source>
</reference>
<dbReference type="RefSeq" id="WP_065687862.1">
    <property type="nucleotide sequence ID" value="NZ_LXKT01000013.1"/>
</dbReference>